<keyword evidence="3" id="KW-1185">Reference proteome</keyword>
<dbReference type="EMBL" id="JACEIQ010000001">
    <property type="protein sequence ID" value="MBA4493218.1"/>
    <property type="molecule type" value="Genomic_DNA"/>
</dbReference>
<dbReference type="InterPro" id="IPR036634">
    <property type="entry name" value="PRD_sf"/>
</dbReference>
<protein>
    <submittedName>
        <fullName evidence="2">PRD domain-containing protein</fullName>
    </submittedName>
</protein>
<organism evidence="2 3">
    <name type="scientific">Paenactinomyces guangxiensis</name>
    <dbReference type="NCBI Taxonomy" id="1490290"/>
    <lineage>
        <taxon>Bacteria</taxon>
        <taxon>Bacillati</taxon>
        <taxon>Bacillota</taxon>
        <taxon>Bacilli</taxon>
        <taxon>Bacillales</taxon>
        <taxon>Thermoactinomycetaceae</taxon>
        <taxon>Paenactinomyces</taxon>
    </lineage>
</organism>
<dbReference type="PROSITE" id="PS51372">
    <property type="entry name" value="PRD_2"/>
    <property type="match status" value="1"/>
</dbReference>
<proteinExistence type="predicted"/>
<accession>A0A7W2A7W4</accession>
<name>A0A7W2A7W4_9BACL</name>
<gene>
    <name evidence="2" type="ORF">H1191_02680</name>
</gene>
<comment type="caution">
    <text evidence="2">The sequence shown here is derived from an EMBL/GenBank/DDBJ whole genome shotgun (WGS) entry which is preliminary data.</text>
</comment>
<dbReference type="RefSeq" id="WP_181750417.1">
    <property type="nucleotide sequence ID" value="NZ_JACEIQ010000001.1"/>
</dbReference>
<dbReference type="Gene3D" id="1.10.1790.10">
    <property type="entry name" value="PRD domain"/>
    <property type="match status" value="1"/>
</dbReference>
<dbReference type="GO" id="GO:0006355">
    <property type="term" value="P:regulation of DNA-templated transcription"/>
    <property type="evidence" value="ECO:0007669"/>
    <property type="project" value="InterPro"/>
</dbReference>
<dbReference type="InterPro" id="IPR011608">
    <property type="entry name" value="PRD"/>
</dbReference>
<dbReference type="Pfam" id="PF00874">
    <property type="entry name" value="PRD"/>
    <property type="match status" value="1"/>
</dbReference>
<dbReference type="AlphaFoldDB" id="A0A7W2A7W4"/>
<feature type="domain" description="PRD" evidence="1">
    <location>
        <begin position="16"/>
        <end position="123"/>
    </location>
</feature>
<evidence type="ECO:0000259" key="1">
    <source>
        <dbReference type="PROSITE" id="PS51372"/>
    </source>
</evidence>
<reference evidence="2 3" key="1">
    <citation type="submission" date="2020-07" db="EMBL/GenBank/DDBJ databases">
        <authorList>
            <person name="Feng H."/>
        </authorList>
    </citation>
    <scope>NUCLEOTIDE SEQUENCE [LARGE SCALE GENOMIC DNA]</scope>
    <source>
        <strain evidence="3">s-10</strain>
    </source>
</reference>
<sequence>MQQLEQRLEILVHGGVVSAEAARVTLTACDRLQNKSTRTLNLEKLQMLATHLATALTRISRKDGLTTGLTAESLAELRCSPCMEAAEEEIDWLSQTWNDSIPDVEKEYLRLHYVSILQDMDESGDA</sequence>
<evidence type="ECO:0000313" key="2">
    <source>
        <dbReference type="EMBL" id="MBA4493218.1"/>
    </source>
</evidence>
<evidence type="ECO:0000313" key="3">
    <source>
        <dbReference type="Proteomes" id="UP000535491"/>
    </source>
</evidence>
<dbReference type="Proteomes" id="UP000535491">
    <property type="component" value="Unassembled WGS sequence"/>
</dbReference>
<dbReference type="SUPFAM" id="SSF63520">
    <property type="entry name" value="PTS-regulatory domain, PRD"/>
    <property type="match status" value="1"/>
</dbReference>